<feature type="transmembrane region" description="Helical" evidence="1">
    <location>
        <begin position="230"/>
        <end position="257"/>
    </location>
</feature>
<keyword evidence="1" id="KW-0472">Membrane</keyword>
<name>A0A0A9Z3N6_LYGHE</name>
<keyword evidence="1" id="KW-0812">Transmembrane</keyword>
<sequence>AYLYGIVVVRMLMSRGSPLPDNWTSEVRFVNALNYSVVIRPTDKTFSSGIVLAKSDLLLTYIRGGRHSIPTREVFEVQLESQFKYVAAVSLEGEECVTYFVTDFMEIQRVPGNDPIFEGPPGTNYALKARMYFANLDPELTVQLVLTFQHSTFHDIQVDEPVTIEVPGGQKKIFQIDTGTYILTIAHVDVSKSYVFGPGGVYGVIYSPEVKEETLNYMVVEIRSPKEVSIIFALIYECLIWIAISFIIVVMEVMVFLKSPHNWRSSAFSFISFSSQDFSRFATILLTSLLTKVAALAGGL</sequence>
<reference evidence="2" key="2">
    <citation type="submission" date="2014-07" db="EMBL/GenBank/DDBJ databases">
        <authorList>
            <person name="Hull J."/>
        </authorList>
    </citation>
    <scope>NUCLEOTIDE SEQUENCE</scope>
</reference>
<evidence type="ECO:0000313" key="2">
    <source>
        <dbReference type="EMBL" id="JAG38481.1"/>
    </source>
</evidence>
<organism evidence="2">
    <name type="scientific">Lygus hesperus</name>
    <name type="common">Western plant bug</name>
    <dbReference type="NCBI Taxonomy" id="30085"/>
    <lineage>
        <taxon>Eukaryota</taxon>
        <taxon>Metazoa</taxon>
        <taxon>Ecdysozoa</taxon>
        <taxon>Arthropoda</taxon>
        <taxon>Hexapoda</taxon>
        <taxon>Insecta</taxon>
        <taxon>Pterygota</taxon>
        <taxon>Neoptera</taxon>
        <taxon>Paraneoptera</taxon>
        <taxon>Hemiptera</taxon>
        <taxon>Heteroptera</taxon>
        <taxon>Panheteroptera</taxon>
        <taxon>Cimicomorpha</taxon>
        <taxon>Miridae</taxon>
        <taxon>Mirini</taxon>
        <taxon>Lygus</taxon>
    </lineage>
</organism>
<gene>
    <name evidence="2" type="primary">psbC</name>
    <name evidence="2" type="ORF">CM83_98814</name>
</gene>
<evidence type="ECO:0000256" key="1">
    <source>
        <dbReference type="SAM" id="Phobius"/>
    </source>
</evidence>
<feature type="non-terminal residue" evidence="2">
    <location>
        <position position="1"/>
    </location>
</feature>
<keyword evidence="1" id="KW-1133">Transmembrane helix</keyword>
<accession>A0A0A9Z3N6</accession>
<proteinExistence type="predicted"/>
<dbReference type="AlphaFoldDB" id="A0A0A9Z3N6"/>
<dbReference type="EMBL" id="GBHO01005123">
    <property type="protein sequence ID" value="JAG38481.1"/>
    <property type="molecule type" value="Transcribed_RNA"/>
</dbReference>
<reference evidence="2" key="1">
    <citation type="journal article" date="2014" name="PLoS ONE">
        <title>Transcriptome-Based Identification of ABC Transporters in the Western Tarnished Plant Bug Lygus hesperus.</title>
        <authorList>
            <person name="Hull J.J."/>
            <person name="Chaney K."/>
            <person name="Geib S.M."/>
            <person name="Fabrick J.A."/>
            <person name="Brent C.S."/>
            <person name="Walsh D."/>
            <person name="Lavine L.C."/>
        </authorList>
    </citation>
    <scope>NUCLEOTIDE SEQUENCE</scope>
</reference>
<protein>
    <submittedName>
        <fullName evidence="2">Photosystem II CP43 chlorophyll apoprotein</fullName>
    </submittedName>
</protein>